<accession>A0A7D4SSW4</accession>
<name>A0A7D4SSW4_9GAMM</name>
<dbReference type="EMBL" id="CP054020">
    <property type="protein sequence ID" value="QKI89903.1"/>
    <property type="molecule type" value="Genomic_DNA"/>
</dbReference>
<evidence type="ECO:0000313" key="2">
    <source>
        <dbReference type="EMBL" id="QKI89903.1"/>
    </source>
</evidence>
<feature type="compositionally biased region" description="Polar residues" evidence="1">
    <location>
        <begin position="223"/>
        <end position="234"/>
    </location>
</feature>
<dbReference type="KEGG" id="txa:HQN79_10115"/>
<sequence length="234" mass="25917">MENKPVQLSELKGDLAQGSLAIGLANPDYQPLGILRWQQSYLDWLLLHPQLNGQFRGRSSELPFSAEWSLLSGDLALSLSEGTLQFEDIMPLLALNRDIGRWLNGLSGRLEGISLQTRWVDAGQWLQKTQGAMRLNGFSFLGESLPPVFITVSQQDEQVIIKLSAEQKWTMSGEIVLTPLKREKGLQSIQYQGLVKVSAPSAESLPNWASLMKSSSDSSDSSAQSRFQGNWALN</sequence>
<feature type="region of interest" description="Disordered" evidence="1">
    <location>
        <begin position="214"/>
        <end position="234"/>
    </location>
</feature>
<evidence type="ECO:0000313" key="3">
    <source>
        <dbReference type="Proteomes" id="UP000504724"/>
    </source>
</evidence>
<dbReference type="AlphaFoldDB" id="A0A7D4SSW4"/>
<evidence type="ECO:0000256" key="1">
    <source>
        <dbReference type="SAM" id="MobiDB-lite"/>
    </source>
</evidence>
<dbReference type="RefSeq" id="WP_173286164.1">
    <property type="nucleotide sequence ID" value="NZ_CP054020.1"/>
</dbReference>
<organism evidence="2 3">
    <name type="scientific">Thiomicrorhabdus xiamenensis</name>
    <dbReference type="NCBI Taxonomy" id="2739063"/>
    <lineage>
        <taxon>Bacteria</taxon>
        <taxon>Pseudomonadati</taxon>
        <taxon>Pseudomonadota</taxon>
        <taxon>Gammaproteobacteria</taxon>
        <taxon>Thiotrichales</taxon>
        <taxon>Piscirickettsiaceae</taxon>
        <taxon>Thiomicrorhabdus</taxon>
    </lineage>
</organism>
<reference evidence="2 3" key="1">
    <citation type="submission" date="2020-05" db="EMBL/GenBank/DDBJ databases">
        <title>Thiomicrorhabdus sediminis sp.nov. and Thiomicrorhabdus xiamenensis sp.nov., novel sulfur-oxidizing bacteria isolated from coastal sediment.</title>
        <authorList>
            <person name="Liu X."/>
        </authorList>
    </citation>
    <scope>NUCLEOTIDE SEQUENCE [LARGE SCALE GENOMIC DNA]</scope>
    <source>
        <strain evidence="2 3">G2</strain>
    </source>
</reference>
<proteinExistence type="predicted"/>
<protein>
    <submittedName>
        <fullName evidence="2">Uncharacterized protein</fullName>
    </submittedName>
</protein>
<dbReference type="Proteomes" id="UP000504724">
    <property type="component" value="Chromosome"/>
</dbReference>
<keyword evidence="3" id="KW-1185">Reference proteome</keyword>
<gene>
    <name evidence="2" type="ORF">HQN79_10115</name>
</gene>